<reference evidence="9" key="1">
    <citation type="journal article" date="2019" name="Int. J. Syst. Evol. Microbiol.">
        <title>The Global Catalogue of Microorganisms (GCM) 10K type strain sequencing project: providing services to taxonomists for standard genome sequencing and annotation.</title>
        <authorList>
            <consortium name="The Broad Institute Genomics Platform"/>
            <consortium name="The Broad Institute Genome Sequencing Center for Infectious Disease"/>
            <person name="Wu L."/>
            <person name="Ma J."/>
        </authorList>
    </citation>
    <scope>NUCLEOTIDE SEQUENCE [LARGE SCALE GENOMIC DNA]</scope>
    <source>
        <strain evidence="9">KCTC 42248</strain>
    </source>
</reference>
<dbReference type="RefSeq" id="WP_380869413.1">
    <property type="nucleotide sequence ID" value="NZ_JBHUMA010000006.1"/>
</dbReference>
<evidence type="ECO:0000256" key="1">
    <source>
        <dbReference type="ARBA" id="ARBA00004651"/>
    </source>
</evidence>
<feature type="domain" description="Cardiolipin synthase N-terminal" evidence="7">
    <location>
        <begin position="25"/>
        <end position="62"/>
    </location>
</feature>
<organism evidence="8 9">
    <name type="scientific">Sphingobacterium corticis</name>
    <dbReference type="NCBI Taxonomy" id="1812823"/>
    <lineage>
        <taxon>Bacteria</taxon>
        <taxon>Pseudomonadati</taxon>
        <taxon>Bacteroidota</taxon>
        <taxon>Sphingobacteriia</taxon>
        <taxon>Sphingobacteriales</taxon>
        <taxon>Sphingobacteriaceae</taxon>
        <taxon>Sphingobacterium</taxon>
    </lineage>
</organism>
<proteinExistence type="predicted"/>
<dbReference type="EMBL" id="JBHUMA010000006">
    <property type="protein sequence ID" value="MFD2599287.1"/>
    <property type="molecule type" value="Genomic_DNA"/>
</dbReference>
<keyword evidence="4 6" id="KW-1133">Transmembrane helix</keyword>
<keyword evidence="3 6" id="KW-0812">Transmembrane</keyword>
<evidence type="ECO:0000259" key="7">
    <source>
        <dbReference type="Pfam" id="PF13396"/>
    </source>
</evidence>
<evidence type="ECO:0000256" key="6">
    <source>
        <dbReference type="SAM" id="Phobius"/>
    </source>
</evidence>
<feature type="transmembrane region" description="Helical" evidence="6">
    <location>
        <begin position="12"/>
        <end position="34"/>
    </location>
</feature>
<accession>A0ABW5NN77</accession>
<keyword evidence="5 6" id="KW-0472">Membrane</keyword>
<evidence type="ECO:0000313" key="8">
    <source>
        <dbReference type="EMBL" id="MFD2599287.1"/>
    </source>
</evidence>
<dbReference type="Proteomes" id="UP001597393">
    <property type="component" value="Unassembled WGS sequence"/>
</dbReference>
<evidence type="ECO:0000256" key="3">
    <source>
        <dbReference type="ARBA" id="ARBA00022692"/>
    </source>
</evidence>
<evidence type="ECO:0000256" key="5">
    <source>
        <dbReference type="ARBA" id="ARBA00023136"/>
    </source>
</evidence>
<sequence length="73" mass="8390">MTLLPAFINLSSWELAIILAIPFIFVAVAIFLILKRETGIEKILWILAVLFFPFVGATIYFISSFLQKDKTRR</sequence>
<evidence type="ECO:0000313" key="9">
    <source>
        <dbReference type="Proteomes" id="UP001597393"/>
    </source>
</evidence>
<dbReference type="Pfam" id="PF13396">
    <property type="entry name" value="PLDc_N"/>
    <property type="match status" value="1"/>
</dbReference>
<protein>
    <submittedName>
        <fullName evidence="8">PLDc N-terminal domain-containing protein</fullName>
    </submittedName>
</protein>
<evidence type="ECO:0000256" key="4">
    <source>
        <dbReference type="ARBA" id="ARBA00022989"/>
    </source>
</evidence>
<dbReference type="InterPro" id="IPR027379">
    <property type="entry name" value="CLS_N"/>
</dbReference>
<keyword evidence="9" id="KW-1185">Reference proteome</keyword>
<name>A0ABW5NN77_9SPHI</name>
<keyword evidence="2" id="KW-1003">Cell membrane</keyword>
<feature type="transmembrane region" description="Helical" evidence="6">
    <location>
        <begin position="43"/>
        <end position="63"/>
    </location>
</feature>
<evidence type="ECO:0000256" key="2">
    <source>
        <dbReference type="ARBA" id="ARBA00022475"/>
    </source>
</evidence>
<comment type="subcellular location">
    <subcellularLocation>
        <location evidence="1">Cell membrane</location>
        <topology evidence="1">Multi-pass membrane protein</topology>
    </subcellularLocation>
</comment>
<comment type="caution">
    <text evidence="8">The sequence shown here is derived from an EMBL/GenBank/DDBJ whole genome shotgun (WGS) entry which is preliminary data.</text>
</comment>
<gene>
    <name evidence="8" type="ORF">ACFSQ3_10005</name>
</gene>